<accession>A0A2R6XCI6</accession>
<gene>
    <name evidence="1" type="ORF">MARPO_0023s0126</name>
</gene>
<dbReference type="AlphaFoldDB" id="A0A2R6XCI6"/>
<proteinExistence type="predicted"/>
<keyword evidence="2" id="KW-1185">Reference proteome</keyword>
<evidence type="ECO:0000313" key="1">
    <source>
        <dbReference type="EMBL" id="PTQ43823.1"/>
    </source>
</evidence>
<evidence type="ECO:0000313" key="2">
    <source>
        <dbReference type="Proteomes" id="UP000244005"/>
    </source>
</evidence>
<dbReference type="EMBL" id="KZ772695">
    <property type="protein sequence ID" value="PTQ43823.1"/>
    <property type="molecule type" value="Genomic_DNA"/>
</dbReference>
<reference evidence="2" key="1">
    <citation type="journal article" date="2017" name="Cell">
        <title>Insights into land plant evolution garnered from the Marchantia polymorpha genome.</title>
        <authorList>
            <person name="Bowman J.L."/>
            <person name="Kohchi T."/>
            <person name="Yamato K.T."/>
            <person name="Jenkins J."/>
            <person name="Shu S."/>
            <person name="Ishizaki K."/>
            <person name="Yamaoka S."/>
            <person name="Nishihama R."/>
            <person name="Nakamura Y."/>
            <person name="Berger F."/>
            <person name="Adam C."/>
            <person name="Aki S.S."/>
            <person name="Althoff F."/>
            <person name="Araki T."/>
            <person name="Arteaga-Vazquez M.A."/>
            <person name="Balasubrmanian S."/>
            <person name="Barry K."/>
            <person name="Bauer D."/>
            <person name="Boehm C.R."/>
            <person name="Briginshaw L."/>
            <person name="Caballero-Perez J."/>
            <person name="Catarino B."/>
            <person name="Chen F."/>
            <person name="Chiyoda S."/>
            <person name="Chovatia M."/>
            <person name="Davies K.M."/>
            <person name="Delmans M."/>
            <person name="Demura T."/>
            <person name="Dierschke T."/>
            <person name="Dolan L."/>
            <person name="Dorantes-Acosta A.E."/>
            <person name="Eklund D.M."/>
            <person name="Florent S.N."/>
            <person name="Flores-Sandoval E."/>
            <person name="Fujiyama A."/>
            <person name="Fukuzawa H."/>
            <person name="Galik B."/>
            <person name="Grimanelli D."/>
            <person name="Grimwood J."/>
            <person name="Grossniklaus U."/>
            <person name="Hamada T."/>
            <person name="Haseloff J."/>
            <person name="Hetherington A.J."/>
            <person name="Higo A."/>
            <person name="Hirakawa Y."/>
            <person name="Hundley H.N."/>
            <person name="Ikeda Y."/>
            <person name="Inoue K."/>
            <person name="Inoue S.I."/>
            <person name="Ishida S."/>
            <person name="Jia Q."/>
            <person name="Kakita M."/>
            <person name="Kanazawa T."/>
            <person name="Kawai Y."/>
            <person name="Kawashima T."/>
            <person name="Kennedy M."/>
            <person name="Kinose K."/>
            <person name="Kinoshita T."/>
            <person name="Kohara Y."/>
            <person name="Koide E."/>
            <person name="Komatsu K."/>
            <person name="Kopischke S."/>
            <person name="Kubo M."/>
            <person name="Kyozuka J."/>
            <person name="Lagercrantz U."/>
            <person name="Lin S.S."/>
            <person name="Lindquist E."/>
            <person name="Lipzen A.M."/>
            <person name="Lu C.W."/>
            <person name="De Luna E."/>
            <person name="Martienssen R.A."/>
            <person name="Minamino N."/>
            <person name="Mizutani M."/>
            <person name="Mizutani M."/>
            <person name="Mochizuki N."/>
            <person name="Monte I."/>
            <person name="Mosher R."/>
            <person name="Nagasaki H."/>
            <person name="Nakagami H."/>
            <person name="Naramoto S."/>
            <person name="Nishitani K."/>
            <person name="Ohtani M."/>
            <person name="Okamoto T."/>
            <person name="Okumura M."/>
            <person name="Phillips J."/>
            <person name="Pollak B."/>
            <person name="Reinders A."/>
            <person name="Rovekamp M."/>
            <person name="Sano R."/>
            <person name="Sawa S."/>
            <person name="Schmid M.W."/>
            <person name="Shirakawa M."/>
            <person name="Solano R."/>
            <person name="Spunde A."/>
            <person name="Suetsugu N."/>
            <person name="Sugano S."/>
            <person name="Sugiyama A."/>
            <person name="Sun R."/>
            <person name="Suzuki Y."/>
            <person name="Takenaka M."/>
            <person name="Takezawa D."/>
            <person name="Tomogane H."/>
            <person name="Tsuzuki M."/>
            <person name="Ueda T."/>
            <person name="Umeda M."/>
            <person name="Ward J.M."/>
            <person name="Watanabe Y."/>
            <person name="Yazaki K."/>
            <person name="Yokoyama R."/>
            <person name="Yoshitake Y."/>
            <person name="Yotsui I."/>
            <person name="Zachgo S."/>
            <person name="Schmutz J."/>
        </authorList>
    </citation>
    <scope>NUCLEOTIDE SEQUENCE [LARGE SCALE GENOMIC DNA]</scope>
    <source>
        <strain evidence="2">Tak-1</strain>
    </source>
</reference>
<name>A0A2R6XCI6_MARPO</name>
<dbReference type="Gramene" id="Mp2g11600.1">
    <property type="protein sequence ID" value="Mp2g11600.1.cds"/>
    <property type="gene ID" value="Mp2g11600"/>
</dbReference>
<organism evidence="1 2">
    <name type="scientific">Marchantia polymorpha</name>
    <name type="common">Common liverwort</name>
    <name type="synonym">Marchantia aquatica</name>
    <dbReference type="NCBI Taxonomy" id="3197"/>
    <lineage>
        <taxon>Eukaryota</taxon>
        <taxon>Viridiplantae</taxon>
        <taxon>Streptophyta</taxon>
        <taxon>Embryophyta</taxon>
        <taxon>Marchantiophyta</taxon>
        <taxon>Marchantiopsida</taxon>
        <taxon>Marchantiidae</taxon>
        <taxon>Marchantiales</taxon>
        <taxon>Marchantiaceae</taxon>
        <taxon>Marchantia</taxon>
    </lineage>
</organism>
<sequence length="113" mass="12679">MCHRFSSMFIALHYGAVPGKETTHERCCMNFGSTSELLLVAGINFWSSICALPSMLRPPMLKFLLPPFWPTSYSSSFPLCSSLTWNDMSTFCCCTLFLAPNQASGAFRYLTRV</sequence>
<dbReference type="Proteomes" id="UP000244005">
    <property type="component" value="Unassembled WGS sequence"/>
</dbReference>
<protein>
    <submittedName>
        <fullName evidence="1">Uncharacterized protein</fullName>
    </submittedName>
</protein>